<dbReference type="Gene3D" id="1.10.10.10">
    <property type="entry name" value="Winged helix-like DNA-binding domain superfamily/Winged helix DNA-binding domain"/>
    <property type="match status" value="1"/>
</dbReference>
<keyword evidence="2" id="KW-0238">DNA-binding</keyword>
<dbReference type="EMBL" id="VIKT02000027">
    <property type="protein sequence ID" value="NHF63984.1"/>
    <property type="molecule type" value="Genomic_DNA"/>
</dbReference>
<dbReference type="OrthoDB" id="7688673at2"/>
<evidence type="ECO:0000313" key="6">
    <source>
        <dbReference type="Proteomes" id="UP000818266"/>
    </source>
</evidence>
<dbReference type="InterPro" id="IPR036390">
    <property type="entry name" value="WH_DNA-bd_sf"/>
</dbReference>
<sequence length="248" mass="26339">MLSSTRRASIVTELQQSGEVSVQHLADEFGVSASTIRRDLNALSKQGRLQRVRGGGSIEPDPRPFNQVAPAFADEKERIGRRAAELVSDGDVVILDIGTTVAQIARHLRGRRITVITASIAVVDLLRDDTDVELIVLGGVLRKSYLSLVGALTEQALSQITADICFLGASGVRDDGSVLDSTGIEVPVKHAILRASERSVFAVASDKFPGTGLLSICGPDRIDVVVTTSKGCPALDSLRSQKVSVIEA</sequence>
<dbReference type="SMART" id="SM01134">
    <property type="entry name" value="DeoRC"/>
    <property type="match status" value="1"/>
</dbReference>
<dbReference type="InterPro" id="IPR050313">
    <property type="entry name" value="Carb_Metab_HTH_regulators"/>
</dbReference>
<dbReference type="SUPFAM" id="SSF46785">
    <property type="entry name" value="Winged helix' DNA-binding domain"/>
    <property type="match status" value="1"/>
</dbReference>
<evidence type="ECO:0000259" key="4">
    <source>
        <dbReference type="PROSITE" id="PS51000"/>
    </source>
</evidence>
<dbReference type="SUPFAM" id="SSF100950">
    <property type="entry name" value="NagB/RpiA/CoA transferase-like"/>
    <property type="match status" value="1"/>
</dbReference>
<name>A0A9E5JQI9_9MICO</name>
<dbReference type="AlphaFoldDB" id="A0A9E5JQI9"/>
<dbReference type="RefSeq" id="WP_152584188.1">
    <property type="nucleotide sequence ID" value="NZ_VIKT02000027.1"/>
</dbReference>
<evidence type="ECO:0000256" key="2">
    <source>
        <dbReference type="ARBA" id="ARBA00023125"/>
    </source>
</evidence>
<proteinExistence type="predicted"/>
<evidence type="ECO:0000256" key="1">
    <source>
        <dbReference type="ARBA" id="ARBA00023015"/>
    </source>
</evidence>
<dbReference type="GO" id="GO:0003700">
    <property type="term" value="F:DNA-binding transcription factor activity"/>
    <property type="evidence" value="ECO:0007669"/>
    <property type="project" value="InterPro"/>
</dbReference>
<dbReference type="SMART" id="SM00420">
    <property type="entry name" value="HTH_DEOR"/>
    <property type="match status" value="1"/>
</dbReference>
<dbReference type="InterPro" id="IPR001034">
    <property type="entry name" value="DeoR_HTH"/>
</dbReference>
<protein>
    <submittedName>
        <fullName evidence="5">DeoR/GlpR transcriptional regulator</fullName>
    </submittedName>
</protein>
<comment type="caution">
    <text evidence="5">The sequence shown here is derived from an EMBL/GenBank/DDBJ whole genome shotgun (WGS) entry which is preliminary data.</text>
</comment>
<dbReference type="PANTHER" id="PTHR30363">
    <property type="entry name" value="HTH-TYPE TRANSCRIPTIONAL REGULATOR SRLR-RELATED"/>
    <property type="match status" value="1"/>
</dbReference>
<gene>
    <name evidence="5" type="ORF">FK219_012190</name>
</gene>
<dbReference type="InterPro" id="IPR037171">
    <property type="entry name" value="NagB/RpiA_transferase-like"/>
</dbReference>
<dbReference type="PROSITE" id="PS51000">
    <property type="entry name" value="HTH_DEOR_2"/>
    <property type="match status" value="1"/>
</dbReference>
<dbReference type="Proteomes" id="UP000818266">
    <property type="component" value="Unassembled WGS sequence"/>
</dbReference>
<keyword evidence="1" id="KW-0805">Transcription regulation</keyword>
<dbReference type="InterPro" id="IPR018356">
    <property type="entry name" value="Tscrpt_reg_HTH_DeoR_CS"/>
</dbReference>
<dbReference type="Pfam" id="PF00455">
    <property type="entry name" value="DeoRC"/>
    <property type="match status" value="1"/>
</dbReference>
<keyword evidence="6" id="KW-1185">Reference proteome</keyword>
<dbReference type="InterPro" id="IPR014036">
    <property type="entry name" value="DeoR-like_C"/>
</dbReference>
<dbReference type="PRINTS" id="PR00037">
    <property type="entry name" value="HTHLACR"/>
</dbReference>
<accession>A0A9E5JQI9</accession>
<reference evidence="5 6" key="1">
    <citation type="submission" date="2020-03" db="EMBL/GenBank/DDBJ databases">
        <title>Chryseoglobus sp. isolated from a deep-sea seamount.</title>
        <authorList>
            <person name="Zhang D.-C."/>
        </authorList>
    </citation>
    <scope>NUCLEOTIDE SEQUENCE [LARGE SCALE GENOMIC DNA]</scope>
    <source>
        <strain evidence="5 6">KN1116</strain>
    </source>
</reference>
<organism evidence="5 6">
    <name type="scientific">Microcella pacifica</name>
    <dbReference type="NCBI Taxonomy" id="2591847"/>
    <lineage>
        <taxon>Bacteria</taxon>
        <taxon>Bacillati</taxon>
        <taxon>Actinomycetota</taxon>
        <taxon>Actinomycetes</taxon>
        <taxon>Micrococcales</taxon>
        <taxon>Microbacteriaceae</taxon>
        <taxon>Microcella</taxon>
    </lineage>
</organism>
<dbReference type="Gene3D" id="3.40.50.1360">
    <property type="match status" value="1"/>
</dbReference>
<evidence type="ECO:0000313" key="5">
    <source>
        <dbReference type="EMBL" id="NHF63984.1"/>
    </source>
</evidence>
<dbReference type="Pfam" id="PF08220">
    <property type="entry name" value="HTH_DeoR"/>
    <property type="match status" value="1"/>
</dbReference>
<dbReference type="GO" id="GO:0003677">
    <property type="term" value="F:DNA binding"/>
    <property type="evidence" value="ECO:0007669"/>
    <property type="project" value="UniProtKB-KW"/>
</dbReference>
<dbReference type="InterPro" id="IPR036388">
    <property type="entry name" value="WH-like_DNA-bd_sf"/>
</dbReference>
<keyword evidence="3" id="KW-0804">Transcription</keyword>
<dbReference type="PANTHER" id="PTHR30363:SF44">
    <property type="entry name" value="AGA OPERON TRANSCRIPTIONAL REPRESSOR-RELATED"/>
    <property type="match status" value="1"/>
</dbReference>
<feature type="domain" description="HTH deoR-type" evidence="4">
    <location>
        <begin position="3"/>
        <end position="58"/>
    </location>
</feature>
<evidence type="ECO:0000256" key="3">
    <source>
        <dbReference type="ARBA" id="ARBA00023163"/>
    </source>
</evidence>
<dbReference type="PROSITE" id="PS00894">
    <property type="entry name" value="HTH_DEOR_1"/>
    <property type="match status" value="1"/>
</dbReference>